<keyword evidence="3" id="KW-1185">Reference proteome</keyword>
<dbReference type="Proteomes" id="UP001314903">
    <property type="component" value="Unassembled WGS sequence"/>
</dbReference>
<evidence type="ECO:0000313" key="3">
    <source>
        <dbReference type="Proteomes" id="UP001314903"/>
    </source>
</evidence>
<sequence length="226" mass="26444">MIKPRGYFKKEGIFEVNFRSLAFYKKSGFVYIGLIIAMTMIFTASLGLLSISNNSRKIANFKNQSRHYHYLTKSAHSYVYKKVLDYVHIALINTEIRMKNEFENNTTPENIEEMFLLGKDRFQIIFMEELYKNGGLGIRKYFSAMNFAQCSYEVNYLYRGYRGPFLVIVTAKYREDNIRKEHLVEYKINSPELEINDFLSILKGEGSSFVEKHWSVVNVGSTYEGL</sequence>
<dbReference type="EMBL" id="JAGGLI010000016">
    <property type="protein sequence ID" value="MBP2027839.1"/>
    <property type="molecule type" value="Genomic_DNA"/>
</dbReference>
<proteinExistence type="predicted"/>
<keyword evidence="1" id="KW-1133">Transmembrane helix</keyword>
<accession>A0ABS4KJ80</accession>
<name>A0ABS4KJ80_9FIRM</name>
<organism evidence="2 3">
    <name type="scientific">Acetoanaerobium pronyense</name>
    <dbReference type="NCBI Taxonomy" id="1482736"/>
    <lineage>
        <taxon>Bacteria</taxon>
        <taxon>Bacillati</taxon>
        <taxon>Bacillota</taxon>
        <taxon>Clostridia</taxon>
        <taxon>Peptostreptococcales</taxon>
        <taxon>Filifactoraceae</taxon>
        <taxon>Acetoanaerobium</taxon>
    </lineage>
</organism>
<reference evidence="2 3" key="1">
    <citation type="submission" date="2021-03" db="EMBL/GenBank/DDBJ databases">
        <title>Genomic Encyclopedia of Type Strains, Phase IV (KMG-IV): sequencing the most valuable type-strain genomes for metagenomic binning, comparative biology and taxonomic classification.</title>
        <authorList>
            <person name="Goeker M."/>
        </authorList>
    </citation>
    <scope>NUCLEOTIDE SEQUENCE [LARGE SCALE GENOMIC DNA]</scope>
    <source>
        <strain evidence="2 3">DSM 27512</strain>
    </source>
</reference>
<keyword evidence="1" id="KW-0812">Transmembrane</keyword>
<gene>
    <name evidence="2" type="ORF">J2Z35_001637</name>
</gene>
<keyword evidence="1" id="KW-0472">Membrane</keyword>
<evidence type="ECO:0000256" key="1">
    <source>
        <dbReference type="SAM" id="Phobius"/>
    </source>
</evidence>
<feature type="transmembrane region" description="Helical" evidence="1">
    <location>
        <begin position="29"/>
        <end position="51"/>
    </location>
</feature>
<comment type="caution">
    <text evidence="2">The sequence shown here is derived from an EMBL/GenBank/DDBJ whole genome shotgun (WGS) entry which is preliminary data.</text>
</comment>
<evidence type="ECO:0000313" key="2">
    <source>
        <dbReference type="EMBL" id="MBP2027839.1"/>
    </source>
</evidence>
<dbReference type="RefSeq" id="WP_209660898.1">
    <property type="nucleotide sequence ID" value="NZ_JAGGLI010000016.1"/>
</dbReference>
<protein>
    <submittedName>
        <fullName evidence="2">Uncharacterized protein</fullName>
    </submittedName>
</protein>